<evidence type="ECO:0000313" key="2">
    <source>
        <dbReference type="Proteomes" id="UP001154322"/>
    </source>
</evidence>
<dbReference type="Proteomes" id="UP001154322">
    <property type="component" value="Unassembled WGS sequence"/>
</dbReference>
<sequence length="61" mass="7274">MTFTVNGVRYLDEESFNELKKSDLVADAYRIIALDDSSYRFVLEFRKPMKYEMQEYSDPAH</sequence>
<dbReference type="RefSeq" id="WP_213429260.1">
    <property type="nucleotide sequence ID" value="NZ_AP031286.1"/>
</dbReference>
<comment type="caution">
    <text evidence="1">The sequence shown here is derived from an EMBL/GenBank/DDBJ whole genome shotgun (WGS) entry which is preliminary data.</text>
</comment>
<reference evidence="1" key="1">
    <citation type="submission" date="2022-06" db="EMBL/GenBank/DDBJ databases">
        <authorList>
            <person name="Dietemann V."/>
            <person name="Ory F."/>
            <person name="Dainat B."/>
            <person name="Oberhansli S."/>
        </authorList>
    </citation>
    <scope>NUCLEOTIDE SEQUENCE</scope>
    <source>
        <strain evidence="1">Ena-SAMPLE-TAB-26-04-2022-14:26:32:270-5432</strain>
    </source>
</reference>
<protein>
    <submittedName>
        <fullName evidence="1">Uncharacterized protein</fullName>
    </submittedName>
</protein>
<organism evidence="1 2">
    <name type="scientific">Paenibacillus melissococcoides</name>
    <dbReference type="NCBI Taxonomy" id="2912268"/>
    <lineage>
        <taxon>Bacteria</taxon>
        <taxon>Bacillati</taxon>
        <taxon>Bacillota</taxon>
        <taxon>Bacilli</taxon>
        <taxon>Bacillales</taxon>
        <taxon>Paenibacillaceae</taxon>
        <taxon>Paenibacillus</taxon>
    </lineage>
</organism>
<accession>A0ABM9G743</accession>
<dbReference type="EMBL" id="CALYLO010000007">
    <property type="protein sequence ID" value="CAH8247705.1"/>
    <property type="molecule type" value="Genomic_DNA"/>
</dbReference>
<gene>
    <name evidence="1" type="ORF">WJ0W_004961</name>
</gene>
<evidence type="ECO:0000313" key="1">
    <source>
        <dbReference type="EMBL" id="CAH8247705.1"/>
    </source>
</evidence>
<keyword evidence="2" id="KW-1185">Reference proteome</keyword>
<name>A0ABM9G743_9BACL</name>
<proteinExistence type="predicted"/>